<name>A0A9D4RR73_DREPO</name>
<reference evidence="1" key="2">
    <citation type="submission" date="2020-11" db="EMBL/GenBank/DDBJ databases">
        <authorList>
            <person name="McCartney M.A."/>
            <person name="Auch B."/>
            <person name="Kono T."/>
            <person name="Mallez S."/>
            <person name="Becker A."/>
            <person name="Gohl D.M."/>
            <person name="Silverstein K.A.T."/>
            <person name="Koren S."/>
            <person name="Bechman K.B."/>
            <person name="Herman A."/>
            <person name="Abrahante J.E."/>
            <person name="Garbe J."/>
        </authorList>
    </citation>
    <scope>NUCLEOTIDE SEQUENCE</scope>
    <source>
        <strain evidence="1">Duluth1</strain>
        <tissue evidence="1">Whole animal</tissue>
    </source>
</reference>
<organism evidence="1 2">
    <name type="scientific">Dreissena polymorpha</name>
    <name type="common">Zebra mussel</name>
    <name type="synonym">Mytilus polymorpha</name>
    <dbReference type="NCBI Taxonomy" id="45954"/>
    <lineage>
        <taxon>Eukaryota</taxon>
        <taxon>Metazoa</taxon>
        <taxon>Spiralia</taxon>
        <taxon>Lophotrochozoa</taxon>
        <taxon>Mollusca</taxon>
        <taxon>Bivalvia</taxon>
        <taxon>Autobranchia</taxon>
        <taxon>Heteroconchia</taxon>
        <taxon>Euheterodonta</taxon>
        <taxon>Imparidentia</taxon>
        <taxon>Neoheterodontei</taxon>
        <taxon>Myida</taxon>
        <taxon>Dreissenoidea</taxon>
        <taxon>Dreissenidae</taxon>
        <taxon>Dreissena</taxon>
    </lineage>
</organism>
<sequence>MVEGYDGSAMGAGMFGLEGFGGGTTGSMFGGAGEADPSKCHSKFSKYVNLC</sequence>
<dbReference type="EMBL" id="JAIWYP010000002">
    <property type="protein sequence ID" value="KAH3875700.1"/>
    <property type="molecule type" value="Genomic_DNA"/>
</dbReference>
<gene>
    <name evidence="1" type="ORF">DPMN_038975</name>
</gene>
<reference evidence="1" key="1">
    <citation type="journal article" date="2019" name="bioRxiv">
        <title>The Genome of the Zebra Mussel, Dreissena polymorpha: A Resource for Invasive Species Research.</title>
        <authorList>
            <person name="McCartney M.A."/>
            <person name="Auch B."/>
            <person name="Kono T."/>
            <person name="Mallez S."/>
            <person name="Zhang Y."/>
            <person name="Obille A."/>
            <person name="Becker A."/>
            <person name="Abrahante J.E."/>
            <person name="Garbe J."/>
            <person name="Badalamenti J.P."/>
            <person name="Herman A."/>
            <person name="Mangelson H."/>
            <person name="Liachko I."/>
            <person name="Sullivan S."/>
            <person name="Sone E.D."/>
            <person name="Koren S."/>
            <person name="Silverstein K.A.T."/>
            <person name="Beckman K.B."/>
            <person name="Gohl D.M."/>
        </authorList>
    </citation>
    <scope>NUCLEOTIDE SEQUENCE</scope>
    <source>
        <strain evidence="1">Duluth1</strain>
        <tissue evidence="1">Whole animal</tissue>
    </source>
</reference>
<dbReference type="AlphaFoldDB" id="A0A9D4RR73"/>
<evidence type="ECO:0000313" key="1">
    <source>
        <dbReference type="EMBL" id="KAH3875700.1"/>
    </source>
</evidence>
<keyword evidence="2" id="KW-1185">Reference proteome</keyword>
<comment type="caution">
    <text evidence="1">The sequence shown here is derived from an EMBL/GenBank/DDBJ whole genome shotgun (WGS) entry which is preliminary data.</text>
</comment>
<protein>
    <submittedName>
        <fullName evidence="1">Uncharacterized protein</fullName>
    </submittedName>
</protein>
<dbReference type="Proteomes" id="UP000828390">
    <property type="component" value="Unassembled WGS sequence"/>
</dbReference>
<proteinExistence type="predicted"/>
<accession>A0A9D4RR73</accession>
<evidence type="ECO:0000313" key="2">
    <source>
        <dbReference type="Proteomes" id="UP000828390"/>
    </source>
</evidence>